<dbReference type="PANTHER" id="PTHR13259:SF1">
    <property type="entry name" value="BLADDER CANCER-ASSOCIATED PROTEIN"/>
    <property type="match status" value="1"/>
</dbReference>
<protein>
    <submittedName>
        <fullName evidence="6">Uncharacterized protein</fullName>
    </submittedName>
</protein>
<dbReference type="SMART" id="SM01396">
    <property type="entry name" value="BC10"/>
    <property type="match status" value="1"/>
</dbReference>
<dbReference type="GeneID" id="37016543"/>
<dbReference type="Pfam" id="PF06726">
    <property type="entry name" value="BC10"/>
    <property type="match status" value="1"/>
</dbReference>
<gene>
    <name evidence="6" type="ORF">BCV69DRAFT_310668</name>
</gene>
<evidence type="ECO:0000256" key="2">
    <source>
        <dbReference type="ARBA" id="ARBA00022692"/>
    </source>
</evidence>
<evidence type="ECO:0000313" key="6">
    <source>
        <dbReference type="EMBL" id="PWN23192.1"/>
    </source>
</evidence>
<sequence>MNCLSWWLPILVLPLPICPPELFVLFLIAYVLRTKPCVYCCLVLFGLSISTFYWSELSFLTSKMATDHPLRVWNIALPAVSGAQPAGFQLQWGWPSGGSAAG</sequence>
<keyword evidence="7" id="KW-1185">Reference proteome</keyword>
<evidence type="ECO:0000256" key="4">
    <source>
        <dbReference type="ARBA" id="ARBA00023136"/>
    </source>
</evidence>
<keyword evidence="2 5" id="KW-0812">Transmembrane</keyword>
<feature type="transmembrane region" description="Helical" evidence="5">
    <location>
        <begin position="6"/>
        <end position="30"/>
    </location>
</feature>
<accession>A0A316UDF3</accession>
<evidence type="ECO:0000256" key="5">
    <source>
        <dbReference type="SAM" id="Phobius"/>
    </source>
</evidence>
<dbReference type="OrthoDB" id="5563033at2759"/>
<dbReference type="GO" id="GO:0016020">
    <property type="term" value="C:membrane"/>
    <property type="evidence" value="ECO:0007669"/>
    <property type="project" value="UniProtKB-SubCell"/>
</dbReference>
<reference evidence="6 7" key="1">
    <citation type="journal article" date="2018" name="Mol. Biol. Evol.">
        <title>Broad Genomic Sampling Reveals a Smut Pathogenic Ancestry of the Fungal Clade Ustilaginomycotina.</title>
        <authorList>
            <person name="Kijpornyongpan T."/>
            <person name="Mondo S.J."/>
            <person name="Barry K."/>
            <person name="Sandor L."/>
            <person name="Lee J."/>
            <person name="Lipzen A."/>
            <person name="Pangilinan J."/>
            <person name="LaButti K."/>
            <person name="Hainaut M."/>
            <person name="Henrissat B."/>
            <person name="Grigoriev I.V."/>
            <person name="Spatafora J.W."/>
            <person name="Aime M.C."/>
        </authorList>
    </citation>
    <scope>NUCLEOTIDE SEQUENCE [LARGE SCALE GENOMIC DNA]</scope>
    <source>
        <strain evidence="6 7">MCA 4718</strain>
    </source>
</reference>
<dbReference type="PANTHER" id="PTHR13259">
    <property type="entry name" value="BLADDER CANCER 10 KD PROTEIN HOMOLOG"/>
    <property type="match status" value="1"/>
</dbReference>
<organism evidence="6 7">
    <name type="scientific">Pseudomicrostroma glucosiphilum</name>
    <dbReference type="NCBI Taxonomy" id="1684307"/>
    <lineage>
        <taxon>Eukaryota</taxon>
        <taxon>Fungi</taxon>
        <taxon>Dikarya</taxon>
        <taxon>Basidiomycota</taxon>
        <taxon>Ustilaginomycotina</taxon>
        <taxon>Exobasidiomycetes</taxon>
        <taxon>Microstromatales</taxon>
        <taxon>Microstromatales incertae sedis</taxon>
        <taxon>Pseudomicrostroma</taxon>
    </lineage>
</organism>
<dbReference type="InterPro" id="IPR009598">
    <property type="entry name" value="BCALP"/>
</dbReference>
<evidence type="ECO:0000313" key="7">
    <source>
        <dbReference type="Proteomes" id="UP000245942"/>
    </source>
</evidence>
<comment type="subcellular location">
    <subcellularLocation>
        <location evidence="1">Membrane</location>
    </subcellularLocation>
</comment>
<dbReference type="AlphaFoldDB" id="A0A316UDF3"/>
<evidence type="ECO:0000256" key="1">
    <source>
        <dbReference type="ARBA" id="ARBA00004370"/>
    </source>
</evidence>
<feature type="transmembrane region" description="Helical" evidence="5">
    <location>
        <begin position="37"/>
        <end position="54"/>
    </location>
</feature>
<name>A0A316UDF3_9BASI</name>
<dbReference type="Proteomes" id="UP000245942">
    <property type="component" value="Unassembled WGS sequence"/>
</dbReference>
<dbReference type="EMBL" id="KZ819322">
    <property type="protein sequence ID" value="PWN23192.1"/>
    <property type="molecule type" value="Genomic_DNA"/>
</dbReference>
<evidence type="ECO:0000256" key="3">
    <source>
        <dbReference type="ARBA" id="ARBA00022989"/>
    </source>
</evidence>
<keyword evidence="4 5" id="KW-0472">Membrane</keyword>
<dbReference type="RefSeq" id="XP_025350352.1">
    <property type="nucleotide sequence ID" value="XM_025494809.1"/>
</dbReference>
<proteinExistence type="predicted"/>
<keyword evidence="3 5" id="KW-1133">Transmembrane helix</keyword>